<dbReference type="InterPro" id="IPR003593">
    <property type="entry name" value="AAA+_ATPase"/>
</dbReference>
<keyword evidence="2" id="KW-0813">Transport</keyword>
<evidence type="ECO:0000256" key="3">
    <source>
        <dbReference type="ARBA" id="ARBA00022741"/>
    </source>
</evidence>
<evidence type="ECO:0000259" key="5">
    <source>
        <dbReference type="PROSITE" id="PS50893"/>
    </source>
</evidence>
<dbReference type="Proteomes" id="UP000515703">
    <property type="component" value="Chromosome"/>
</dbReference>
<evidence type="ECO:0000256" key="4">
    <source>
        <dbReference type="ARBA" id="ARBA00022840"/>
    </source>
</evidence>
<reference evidence="6 7" key="1">
    <citation type="submission" date="2020-08" db="EMBL/GenBank/DDBJ databases">
        <title>Draft genome sequencing of an Anaerocolumna strain isolated from anoxic soil subjected to BSD treatment.</title>
        <authorList>
            <person name="Uek A."/>
            <person name="Tonouchi A."/>
        </authorList>
    </citation>
    <scope>NUCLEOTIDE SEQUENCE [LARGE SCALE GENOMIC DNA]</scope>
    <source>
        <strain evidence="6 7">CTTW</strain>
    </source>
</reference>
<dbReference type="PROSITE" id="PS50893">
    <property type="entry name" value="ABC_TRANSPORTER_2"/>
    <property type="match status" value="1"/>
</dbReference>
<dbReference type="SUPFAM" id="SSF52540">
    <property type="entry name" value="P-loop containing nucleoside triphosphate hydrolases"/>
    <property type="match status" value="1"/>
</dbReference>
<dbReference type="PANTHER" id="PTHR43335:SF4">
    <property type="entry name" value="ABC TRANSPORTER, ATP-BINDING PROTEIN"/>
    <property type="match status" value="1"/>
</dbReference>
<evidence type="ECO:0000256" key="2">
    <source>
        <dbReference type="ARBA" id="ARBA00022448"/>
    </source>
</evidence>
<evidence type="ECO:0000313" key="6">
    <source>
        <dbReference type="EMBL" id="BCJ99135.1"/>
    </source>
</evidence>
<dbReference type="EMBL" id="AP023368">
    <property type="protein sequence ID" value="BCJ99135.1"/>
    <property type="molecule type" value="Genomic_DNA"/>
</dbReference>
<dbReference type="PROSITE" id="PS00211">
    <property type="entry name" value="ABC_TRANSPORTER_1"/>
    <property type="match status" value="1"/>
</dbReference>
<dbReference type="Pfam" id="PF00005">
    <property type="entry name" value="ABC_tran"/>
    <property type="match status" value="1"/>
</dbReference>
<dbReference type="RefSeq" id="WP_185259413.1">
    <property type="nucleotide sequence ID" value="NZ_AP023368.1"/>
</dbReference>
<dbReference type="InterPro" id="IPR017871">
    <property type="entry name" value="ABC_transporter-like_CS"/>
</dbReference>
<protein>
    <submittedName>
        <fullName evidence="6">ABC transporter ATP-binding protein</fullName>
    </submittedName>
</protein>
<keyword evidence="4 6" id="KW-0067">ATP-binding</keyword>
<dbReference type="AlphaFoldDB" id="A0A7I8DPY2"/>
<dbReference type="Gene3D" id="3.40.50.300">
    <property type="entry name" value="P-loop containing nucleotide triphosphate hydrolases"/>
    <property type="match status" value="1"/>
</dbReference>
<gene>
    <name evidence="6" type="ORF">bsdcttw_21760</name>
</gene>
<keyword evidence="3" id="KW-0547">Nucleotide-binding</keyword>
<reference evidence="6 7" key="2">
    <citation type="submission" date="2020-08" db="EMBL/GenBank/DDBJ databases">
        <authorList>
            <person name="Ueki A."/>
            <person name="Tonouchi A."/>
        </authorList>
    </citation>
    <scope>NUCLEOTIDE SEQUENCE [LARGE SCALE GENOMIC DNA]</scope>
    <source>
        <strain evidence="6 7">CTTW</strain>
    </source>
</reference>
<proteinExistence type="inferred from homology"/>
<evidence type="ECO:0000313" key="7">
    <source>
        <dbReference type="Proteomes" id="UP000515703"/>
    </source>
</evidence>
<feature type="domain" description="ABC transporter" evidence="5">
    <location>
        <begin position="4"/>
        <end position="234"/>
    </location>
</feature>
<name>A0A7I8DPY2_9FIRM</name>
<organism evidence="6 7">
    <name type="scientific">Anaerocolumna chitinilytica</name>
    <dbReference type="NCBI Taxonomy" id="1727145"/>
    <lineage>
        <taxon>Bacteria</taxon>
        <taxon>Bacillati</taxon>
        <taxon>Bacillota</taxon>
        <taxon>Clostridia</taxon>
        <taxon>Lachnospirales</taxon>
        <taxon>Lachnospiraceae</taxon>
        <taxon>Anaerocolumna</taxon>
    </lineage>
</organism>
<dbReference type="KEGG" id="acht:bsdcttw_21760"/>
<evidence type="ECO:0000256" key="1">
    <source>
        <dbReference type="ARBA" id="ARBA00005417"/>
    </source>
</evidence>
<comment type="similarity">
    <text evidence="1">Belongs to the ABC transporter superfamily.</text>
</comment>
<dbReference type="PANTHER" id="PTHR43335">
    <property type="entry name" value="ABC TRANSPORTER, ATP-BINDING PROTEIN"/>
    <property type="match status" value="1"/>
</dbReference>
<dbReference type="SMART" id="SM00382">
    <property type="entry name" value="AAA"/>
    <property type="match status" value="1"/>
</dbReference>
<dbReference type="GO" id="GO:0005524">
    <property type="term" value="F:ATP binding"/>
    <property type="evidence" value="ECO:0007669"/>
    <property type="project" value="UniProtKB-KW"/>
</dbReference>
<dbReference type="InterPro" id="IPR027417">
    <property type="entry name" value="P-loop_NTPase"/>
</dbReference>
<accession>A0A7I8DPY2</accession>
<keyword evidence="7" id="KW-1185">Reference proteome</keyword>
<dbReference type="GO" id="GO:0016887">
    <property type="term" value="F:ATP hydrolysis activity"/>
    <property type="evidence" value="ECO:0007669"/>
    <property type="project" value="InterPro"/>
</dbReference>
<sequence>MGCLEITEVSKTYGEKAALTDFSMTVTGGEIVGLIGKNGAGKTTLLNCISGNIHPIQGTVLYDGCNILKQGAVRGKFGISIEACFVDYLNTYENLALLMKAGGIHDKTYIQKAIPEVLQLVGLGDQIKKHVSSFSYGMKQRLGFAQALLSGTEMLILDEPFAGLDVEGRALVKDHIRRLAKENNIGVIFSDHNLDEVNELCHRVVCMKEGIKVYDGIPENETKYEVYVDELGEDLILKMRKFCGITMDLDRRVLYFPGKLELHEILKTAGAYSTILKIRSIENELEQILLN</sequence>
<dbReference type="InterPro" id="IPR003439">
    <property type="entry name" value="ABC_transporter-like_ATP-bd"/>
</dbReference>